<evidence type="ECO:0000313" key="2">
    <source>
        <dbReference type="Proteomes" id="UP000076738"/>
    </source>
</evidence>
<keyword evidence="2" id="KW-1185">Reference proteome</keyword>
<protein>
    <submittedName>
        <fullName evidence="1">Uncharacterized protein</fullName>
    </submittedName>
</protein>
<dbReference type="Proteomes" id="UP000076738">
    <property type="component" value="Unassembled WGS sequence"/>
</dbReference>
<organism evidence="1 2">
    <name type="scientific">Calocera viscosa (strain TUFC12733)</name>
    <dbReference type="NCBI Taxonomy" id="1330018"/>
    <lineage>
        <taxon>Eukaryota</taxon>
        <taxon>Fungi</taxon>
        <taxon>Dikarya</taxon>
        <taxon>Basidiomycota</taxon>
        <taxon>Agaricomycotina</taxon>
        <taxon>Dacrymycetes</taxon>
        <taxon>Dacrymycetales</taxon>
        <taxon>Dacrymycetaceae</taxon>
        <taxon>Calocera</taxon>
    </lineage>
</organism>
<reference evidence="1 2" key="1">
    <citation type="journal article" date="2016" name="Mol. Biol. Evol.">
        <title>Comparative Genomics of Early-Diverging Mushroom-Forming Fungi Provides Insights into the Origins of Lignocellulose Decay Capabilities.</title>
        <authorList>
            <person name="Nagy L.G."/>
            <person name="Riley R."/>
            <person name="Tritt A."/>
            <person name="Adam C."/>
            <person name="Daum C."/>
            <person name="Floudas D."/>
            <person name="Sun H."/>
            <person name="Yadav J.S."/>
            <person name="Pangilinan J."/>
            <person name="Larsson K.H."/>
            <person name="Matsuura K."/>
            <person name="Barry K."/>
            <person name="Labutti K."/>
            <person name="Kuo R."/>
            <person name="Ohm R.A."/>
            <person name="Bhattacharya S.S."/>
            <person name="Shirouzu T."/>
            <person name="Yoshinaga Y."/>
            <person name="Martin F.M."/>
            <person name="Grigoriev I.V."/>
            <person name="Hibbett D.S."/>
        </authorList>
    </citation>
    <scope>NUCLEOTIDE SEQUENCE [LARGE SCALE GENOMIC DNA]</scope>
    <source>
        <strain evidence="1 2">TUFC12733</strain>
    </source>
</reference>
<dbReference type="OrthoDB" id="202470at2759"/>
<dbReference type="EMBL" id="KV417332">
    <property type="protein sequence ID" value="KZO90914.1"/>
    <property type="molecule type" value="Genomic_DNA"/>
</dbReference>
<sequence>MRIFSLRCTELSLWKELLPGEEEEDAKWLWIWVNPTAASRTFLLAITAGSFIGHKVFYIVAPITDRKEPTAQLIKKWWPSVPINGEMTGNAGFFDCSKAKRMLGWVHAKWE</sequence>
<evidence type="ECO:0000313" key="1">
    <source>
        <dbReference type="EMBL" id="KZO90914.1"/>
    </source>
</evidence>
<proteinExistence type="predicted"/>
<name>A0A167GU98_CALVF</name>
<gene>
    <name evidence="1" type="ORF">CALVIDRAFT_568690</name>
</gene>
<accession>A0A167GU98</accession>
<dbReference type="AlphaFoldDB" id="A0A167GU98"/>